<keyword evidence="4" id="KW-0238">DNA-binding</keyword>
<dbReference type="SUPFAM" id="SSF46785">
    <property type="entry name" value="Winged helix' DNA-binding domain"/>
    <property type="match status" value="1"/>
</dbReference>
<dbReference type="CDD" id="cd00609">
    <property type="entry name" value="AAT_like"/>
    <property type="match status" value="1"/>
</dbReference>
<dbReference type="InterPro" id="IPR051446">
    <property type="entry name" value="HTH_trans_reg/aminotransferase"/>
</dbReference>
<keyword evidence="3" id="KW-0805">Transcription regulation</keyword>
<dbReference type="CDD" id="cd07377">
    <property type="entry name" value="WHTH_GntR"/>
    <property type="match status" value="1"/>
</dbReference>
<feature type="domain" description="HTH gntR-type" evidence="6">
    <location>
        <begin position="9"/>
        <end position="77"/>
    </location>
</feature>
<evidence type="ECO:0000256" key="1">
    <source>
        <dbReference type="ARBA" id="ARBA00005384"/>
    </source>
</evidence>
<evidence type="ECO:0000256" key="3">
    <source>
        <dbReference type="ARBA" id="ARBA00023015"/>
    </source>
</evidence>
<dbReference type="Pfam" id="PF00392">
    <property type="entry name" value="GntR"/>
    <property type="match status" value="1"/>
</dbReference>
<keyword evidence="5" id="KW-0804">Transcription</keyword>
<name>A0AA37XEV8_9MICO</name>
<evidence type="ECO:0000256" key="4">
    <source>
        <dbReference type="ARBA" id="ARBA00023125"/>
    </source>
</evidence>
<dbReference type="InterPro" id="IPR004839">
    <property type="entry name" value="Aminotransferase_I/II_large"/>
</dbReference>
<reference evidence="7" key="1">
    <citation type="journal article" date="2014" name="Int. J. Syst. Evol. Microbiol.">
        <title>Complete genome sequence of Corynebacterium casei LMG S-19264T (=DSM 44701T), isolated from a smear-ripened cheese.</title>
        <authorList>
            <consortium name="US DOE Joint Genome Institute (JGI-PGF)"/>
            <person name="Walter F."/>
            <person name="Albersmeier A."/>
            <person name="Kalinowski J."/>
            <person name="Ruckert C."/>
        </authorList>
    </citation>
    <scope>NUCLEOTIDE SEQUENCE</scope>
    <source>
        <strain evidence="7">NBRC 112290</strain>
    </source>
</reference>
<evidence type="ECO:0000256" key="5">
    <source>
        <dbReference type="ARBA" id="ARBA00023163"/>
    </source>
</evidence>
<dbReference type="GO" id="GO:0030170">
    <property type="term" value="F:pyridoxal phosphate binding"/>
    <property type="evidence" value="ECO:0007669"/>
    <property type="project" value="InterPro"/>
</dbReference>
<dbReference type="PANTHER" id="PTHR46577:SF1">
    <property type="entry name" value="HTH-TYPE TRANSCRIPTIONAL REGULATORY PROTEIN GABR"/>
    <property type="match status" value="1"/>
</dbReference>
<evidence type="ECO:0000313" key="8">
    <source>
        <dbReference type="Proteomes" id="UP001157161"/>
    </source>
</evidence>
<dbReference type="InterPro" id="IPR015424">
    <property type="entry name" value="PyrdxlP-dep_Trfase"/>
</dbReference>
<organism evidence="7 8">
    <name type="scientific">Litorihabitans aurantiacus</name>
    <dbReference type="NCBI Taxonomy" id="1930061"/>
    <lineage>
        <taxon>Bacteria</taxon>
        <taxon>Bacillati</taxon>
        <taxon>Actinomycetota</taxon>
        <taxon>Actinomycetes</taxon>
        <taxon>Micrococcales</taxon>
        <taxon>Beutenbergiaceae</taxon>
        <taxon>Litorihabitans</taxon>
    </lineage>
</organism>
<evidence type="ECO:0000313" key="7">
    <source>
        <dbReference type="EMBL" id="GMA31864.1"/>
    </source>
</evidence>
<dbReference type="PROSITE" id="PS50949">
    <property type="entry name" value="HTH_GNTR"/>
    <property type="match status" value="1"/>
</dbReference>
<comment type="similarity">
    <text evidence="1">In the C-terminal section; belongs to the class-I pyridoxal-phosphate-dependent aminotransferase family.</text>
</comment>
<comment type="caution">
    <text evidence="7">The sequence shown here is derived from an EMBL/GenBank/DDBJ whole genome shotgun (WGS) entry which is preliminary data.</text>
</comment>
<reference evidence="7" key="2">
    <citation type="submission" date="2023-02" db="EMBL/GenBank/DDBJ databases">
        <authorList>
            <person name="Sun Q."/>
            <person name="Mori K."/>
        </authorList>
    </citation>
    <scope>NUCLEOTIDE SEQUENCE</scope>
    <source>
        <strain evidence="7">NBRC 112290</strain>
    </source>
</reference>
<dbReference type="EMBL" id="BSUM01000001">
    <property type="protein sequence ID" value="GMA31864.1"/>
    <property type="molecule type" value="Genomic_DNA"/>
</dbReference>
<dbReference type="GO" id="GO:0003700">
    <property type="term" value="F:DNA-binding transcription factor activity"/>
    <property type="evidence" value="ECO:0007669"/>
    <property type="project" value="InterPro"/>
</dbReference>
<gene>
    <name evidence="7" type="ORF">GCM10025875_18560</name>
</gene>
<dbReference type="PANTHER" id="PTHR46577">
    <property type="entry name" value="HTH-TYPE TRANSCRIPTIONAL REGULATORY PROTEIN GABR"/>
    <property type="match status" value="1"/>
</dbReference>
<dbReference type="GO" id="GO:0003677">
    <property type="term" value="F:DNA binding"/>
    <property type="evidence" value="ECO:0007669"/>
    <property type="project" value="UniProtKB-KW"/>
</dbReference>
<sequence>MDLARAIDDRSPRGIAAAIAHLVSAGDLRAGDRLPSVRELGAALGVSPATVSGAYRALRAVGVVGSRGRAGTTVSFPVQHALTPGYRALSASTTARDVRDGVALAARTTTPVRFDLSRGTPDAGLLPSLGEVLAAVAHEHHRAAAPAYAEATVVPGLERVLRETWPVAVERLTVVDGALDAVVRTLEQVVAFGDRVAVEEPGFPPLFDALDRLGAIRVPLAMDRHGVTPASLASALEAGAAVVLLQPRAQNPTGASLTATRARELAALVRRHSQSDVARGQGKVRAASVRPGRRLLVIEDDHSGLVAHARDVTLAAWIPDRVVHVRSYSKSHGPELRIAAVGGPAREIDALVARRMVGPGWTSRILQTTLARLLTDPRAVAQVERARRTYRARMLGLVTALSDLGVEAHPGDGLNLWLPVADERVALERLAAAGVRAVGGSAFHREMVPRTAHLRLTVAGVTDPAATAEVLAVAAG</sequence>
<dbReference type="InterPro" id="IPR015421">
    <property type="entry name" value="PyrdxlP-dep_Trfase_major"/>
</dbReference>
<accession>A0AA37XEV8</accession>
<dbReference type="Gene3D" id="1.10.10.10">
    <property type="entry name" value="Winged helix-like DNA-binding domain superfamily/Winged helix DNA-binding domain"/>
    <property type="match status" value="1"/>
</dbReference>
<keyword evidence="2" id="KW-0663">Pyridoxal phosphate</keyword>
<proteinExistence type="inferred from homology"/>
<dbReference type="SUPFAM" id="SSF53383">
    <property type="entry name" value="PLP-dependent transferases"/>
    <property type="match status" value="1"/>
</dbReference>
<dbReference type="Gene3D" id="3.40.640.10">
    <property type="entry name" value="Type I PLP-dependent aspartate aminotransferase-like (Major domain)"/>
    <property type="match status" value="1"/>
</dbReference>
<dbReference type="InterPro" id="IPR000524">
    <property type="entry name" value="Tscrpt_reg_HTH_GntR"/>
</dbReference>
<dbReference type="InterPro" id="IPR036388">
    <property type="entry name" value="WH-like_DNA-bd_sf"/>
</dbReference>
<dbReference type="Proteomes" id="UP001157161">
    <property type="component" value="Unassembled WGS sequence"/>
</dbReference>
<dbReference type="RefSeq" id="WP_284250608.1">
    <property type="nucleotide sequence ID" value="NZ_BSUM01000001.1"/>
</dbReference>
<dbReference type="SMART" id="SM00345">
    <property type="entry name" value="HTH_GNTR"/>
    <property type="match status" value="1"/>
</dbReference>
<evidence type="ECO:0000259" key="6">
    <source>
        <dbReference type="PROSITE" id="PS50949"/>
    </source>
</evidence>
<dbReference type="Pfam" id="PF00155">
    <property type="entry name" value="Aminotran_1_2"/>
    <property type="match status" value="1"/>
</dbReference>
<evidence type="ECO:0000256" key="2">
    <source>
        <dbReference type="ARBA" id="ARBA00022898"/>
    </source>
</evidence>
<dbReference type="AlphaFoldDB" id="A0AA37XEV8"/>
<keyword evidence="8" id="KW-1185">Reference proteome</keyword>
<protein>
    <submittedName>
        <fullName evidence="7">GntR family transcriptional regulator</fullName>
    </submittedName>
</protein>
<dbReference type="InterPro" id="IPR036390">
    <property type="entry name" value="WH_DNA-bd_sf"/>
</dbReference>